<name>A0A0C9VI66_SPHS4</name>
<feature type="chain" id="PRO_5002215104" evidence="1">
    <location>
        <begin position="25"/>
        <end position="534"/>
    </location>
</feature>
<dbReference type="Pfam" id="PF18401">
    <property type="entry name" value="Thioredoxin_13"/>
    <property type="match status" value="1"/>
</dbReference>
<sequence>MRVINLHSLGVLGAALSLAWLGNASPPVKVRLRSSWPAPNILLEILETAAVEQDAAFFQILDTLTAPESFSKSSASLTNAKVYETAIDTLLKHGYLSEPGALDTFELSLALHTASPNIEAYYEFYGDNALSETPLSEGEEPERCTGSWVDWYGRRVCSVETLRRLVGVADEDSASEFQNVKLLSFDHVYPPASGSLNPPPRTAILYGNLTSPNFRSLHDYLYKLAMETPSRIQYVFRHIPPENAQAEPSYLSGYGVTMDLKKMDYLALDDRKTGREGGSSSSSNNAKTEEVEQAYSVLDVLGVDDTVDLLTALTEEEIANISIQATQLILQSPEPLKALTDLSQNFPKYATSLARRVTVDEELHKELQGNHHKVQDGFTAVWLNGLVLQNTDVSVFGLLRLLRKEREIIGHLKALGLSAPQAIEFLTHDVLISSQAGNPITEGLFDASDRREGGDTIVWWNDIEKDTRYSRWSPSLQTLLQPTWPGQMPSLKRNAFNTILVVDFSERTSLAWNAGPIATIIQRAFPWRFGVVPI</sequence>
<evidence type="ECO:0000256" key="1">
    <source>
        <dbReference type="SAM" id="SignalP"/>
    </source>
</evidence>
<dbReference type="GO" id="GO:0018279">
    <property type="term" value="P:protein N-linked glycosylation via asparagine"/>
    <property type="evidence" value="ECO:0007669"/>
    <property type="project" value="TreeGrafter"/>
</dbReference>
<dbReference type="GO" id="GO:0036503">
    <property type="term" value="P:ERAD pathway"/>
    <property type="evidence" value="ECO:0007669"/>
    <property type="project" value="TreeGrafter"/>
</dbReference>
<dbReference type="EMBL" id="KN837173">
    <property type="protein sequence ID" value="KIJ36946.1"/>
    <property type="molecule type" value="Genomic_DNA"/>
</dbReference>
<dbReference type="PANTHER" id="PTHR11226:SF0">
    <property type="entry name" value="UDP-GLUCOSE:GLYCOPROTEIN GLUCOSYLTRANSFERASE"/>
    <property type="match status" value="1"/>
</dbReference>
<evidence type="ECO:0000313" key="5">
    <source>
        <dbReference type="EMBL" id="KIJ36946.1"/>
    </source>
</evidence>
<accession>A0A0C9VI66</accession>
<dbReference type="HOGENOM" id="CLU_023337_1_0_1"/>
<proteinExistence type="predicted"/>
<dbReference type="InterPro" id="IPR040694">
    <property type="entry name" value="UGGT_TRXL_2"/>
</dbReference>
<dbReference type="GO" id="GO:0051082">
    <property type="term" value="F:unfolded protein binding"/>
    <property type="evidence" value="ECO:0007669"/>
    <property type="project" value="TreeGrafter"/>
</dbReference>
<dbReference type="PANTHER" id="PTHR11226">
    <property type="entry name" value="UDP-GLUCOSE GLYCOPROTEIN:GLUCOSYLTRANSFERASE"/>
    <property type="match status" value="1"/>
</dbReference>
<dbReference type="InterPro" id="IPR040692">
    <property type="entry name" value="UGGT_TRXL_3"/>
</dbReference>
<feature type="signal peptide" evidence="1">
    <location>
        <begin position="1"/>
        <end position="24"/>
    </location>
</feature>
<keyword evidence="6" id="KW-1185">Reference proteome</keyword>
<dbReference type="InterPro" id="IPR009448">
    <property type="entry name" value="UDP-g_GGtrans"/>
</dbReference>
<dbReference type="Proteomes" id="UP000054279">
    <property type="component" value="Unassembled WGS sequence"/>
</dbReference>
<dbReference type="GO" id="GO:0005783">
    <property type="term" value="C:endoplasmic reticulum"/>
    <property type="evidence" value="ECO:0007669"/>
    <property type="project" value="TreeGrafter"/>
</dbReference>
<reference evidence="5 6" key="1">
    <citation type="submission" date="2014-06" db="EMBL/GenBank/DDBJ databases">
        <title>Evolutionary Origins and Diversification of the Mycorrhizal Mutualists.</title>
        <authorList>
            <consortium name="DOE Joint Genome Institute"/>
            <consortium name="Mycorrhizal Genomics Consortium"/>
            <person name="Kohler A."/>
            <person name="Kuo A."/>
            <person name="Nagy L.G."/>
            <person name="Floudas D."/>
            <person name="Copeland A."/>
            <person name="Barry K.W."/>
            <person name="Cichocki N."/>
            <person name="Veneault-Fourrey C."/>
            <person name="LaButti K."/>
            <person name="Lindquist E.A."/>
            <person name="Lipzen A."/>
            <person name="Lundell T."/>
            <person name="Morin E."/>
            <person name="Murat C."/>
            <person name="Riley R."/>
            <person name="Ohm R."/>
            <person name="Sun H."/>
            <person name="Tunlid A."/>
            <person name="Henrissat B."/>
            <person name="Grigoriev I.V."/>
            <person name="Hibbett D.S."/>
            <person name="Martin F."/>
        </authorList>
    </citation>
    <scope>NUCLEOTIDE SEQUENCE [LARGE SCALE GENOMIC DNA]</scope>
    <source>
        <strain evidence="5 6">SS14</strain>
    </source>
</reference>
<gene>
    <name evidence="5" type="ORF">M422DRAFT_260570</name>
</gene>
<evidence type="ECO:0000259" key="3">
    <source>
        <dbReference type="Pfam" id="PF18401"/>
    </source>
</evidence>
<dbReference type="GO" id="GO:0003980">
    <property type="term" value="F:UDP-glucose:glycoprotein glucosyltransferase activity"/>
    <property type="evidence" value="ECO:0007669"/>
    <property type="project" value="InterPro"/>
</dbReference>
<evidence type="ECO:0000259" key="2">
    <source>
        <dbReference type="Pfam" id="PF18400"/>
    </source>
</evidence>
<dbReference type="Pfam" id="PF18402">
    <property type="entry name" value="Thioredoxin_14"/>
    <property type="match status" value="1"/>
</dbReference>
<protein>
    <submittedName>
        <fullName evidence="5">Uncharacterized protein</fullName>
    </submittedName>
</protein>
<dbReference type="Pfam" id="PF18400">
    <property type="entry name" value="Thioredoxin_12"/>
    <property type="match status" value="1"/>
</dbReference>
<feature type="domain" description="UGGT thioredoxin-like" evidence="3">
    <location>
        <begin position="309"/>
        <end position="436"/>
    </location>
</feature>
<dbReference type="InterPro" id="IPR040693">
    <property type="entry name" value="UGGT_TRXL_1"/>
</dbReference>
<keyword evidence="1" id="KW-0732">Signal</keyword>
<feature type="domain" description="UGGT thioredoxin-like" evidence="2">
    <location>
        <begin position="38"/>
        <end position="246"/>
    </location>
</feature>
<dbReference type="OrthoDB" id="3264179at2759"/>
<dbReference type="AlphaFoldDB" id="A0A0C9VI66"/>
<feature type="non-terminal residue" evidence="5">
    <location>
        <position position="534"/>
    </location>
</feature>
<organism evidence="5 6">
    <name type="scientific">Sphaerobolus stellatus (strain SS14)</name>
    <dbReference type="NCBI Taxonomy" id="990650"/>
    <lineage>
        <taxon>Eukaryota</taxon>
        <taxon>Fungi</taxon>
        <taxon>Dikarya</taxon>
        <taxon>Basidiomycota</taxon>
        <taxon>Agaricomycotina</taxon>
        <taxon>Agaricomycetes</taxon>
        <taxon>Phallomycetidae</taxon>
        <taxon>Geastrales</taxon>
        <taxon>Sphaerobolaceae</taxon>
        <taxon>Sphaerobolus</taxon>
    </lineage>
</organism>
<evidence type="ECO:0000313" key="6">
    <source>
        <dbReference type="Proteomes" id="UP000054279"/>
    </source>
</evidence>
<evidence type="ECO:0000259" key="4">
    <source>
        <dbReference type="Pfam" id="PF18402"/>
    </source>
</evidence>
<feature type="domain" description="UGGT thioredoxin-like" evidence="4">
    <location>
        <begin position="445"/>
        <end position="534"/>
    </location>
</feature>